<evidence type="ECO:0000313" key="1">
    <source>
        <dbReference type="EMBL" id="GAI84485.1"/>
    </source>
</evidence>
<organism evidence="1">
    <name type="scientific">marine sediment metagenome</name>
    <dbReference type="NCBI Taxonomy" id="412755"/>
    <lineage>
        <taxon>unclassified sequences</taxon>
        <taxon>metagenomes</taxon>
        <taxon>ecological metagenomes</taxon>
    </lineage>
</organism>
<evidence type="ECO:0008006" key="2">
    <source>
        <dbReference type="Google" id="ProtNLM"/>
    </source>
</evidence>
<accession>X1TAC7</accession>
<feature type="non-terminal residue" evidence="1">
    <location>
        <position position="1"/>
    </location>
</feature>
<protein>
    <recommendedName>
        <fullName evidence="2">CARDB domain-containing protein</fullName>
    </recommendedName>
</protein>
<dbReference type="EMBL" id="BARW01011140">
    <property type="protein sequence ID" value="GAI84485.1"/>
    <property type="molecule type" value="Genomic_DNA"/>
</dbReference>
<name>X1TAC7_9ZZZZ</name>
<comment type="caution">
    <text evidence="1">The sequence shown here is derived from an EMBL/GenBank/DDBJ whole genome shotgun (WGS) entry which is preliminary data.</text>
</comment>
<reference evidence="1" key="1">
    <citation type="journal article" date="2014" name="Front. Microbiol.">
        <title>High frequency of phylogenetically diverse reductive dehalogenase-homologous genes in deep subseafloor sedimentary metagenomes.</title>
        <authorList>
            <person name="Kawai M."/>
            <person name="Futagami T."/>
            <person name="Toyoda A."/>
            <person name="Takaki Y."/>
            <person name="Nishi S."/>
            <person name="Hori S."/>
            <person name="Arai W."/>
            <person name="Tsubouchi T."/>
            <person name="Morono Y."/>
            <person name="Uchiyama I."/>
            <person name="Ito T."/>
            <person name="Fujiyama A."/>
            <person name="Inagaki F."/>
            <person name="Takami H."/>
        </authorList>
    </citation>
    <scope>NUCLEOTIDE SEQUENCE</scope>
    <source>
        <strain evidence="1">Expedition CK06-06</strain>
    </source>
</reference>
<sequence length="107" mass="12249">SADVVINKWEQDYSGGKWSDQVKVYYTITNTGNVDIGYYNIWLAAYCEYEGIYEDGGIYEDWNTIGTFVGIGNSKDRTCWITVGENEKVIRMNVTNLILQPFTNPLQ</sequence>
<gene>
    <name evidence="1" type="ORF">S12H4_21615</name>
</gene>
<proteinExistence type="predicted"/>
<dbReference type="AlphaFoldDB" id="X1TAC7"/>